<reference evidence="3 4" key="1">
    <citation type="journal article" date="2014" name="Proc. Natl. Acad. Sci. U.S.A.">
        <title>Trajectory and genomic determinants of fungal-pathogen speciation and host adaptation.</title>
        <authorList>
            <person name="Hu X."/>
            <person name="Xiao G."/>
            <person name="Zheng P."/>
            <person name="Shang Y."/>
            <person name="Su Y."/>
            <person name="Zhang X."/>
            <person name="Liu X."/>
            <person name="Zhan S."/>
            <person name="St Leger R.J."/>
            <person name="Wang C."/>
        </authorList>
    </citation>
    <scope>NUCLEOTIDE SEQUENCE [LARGE SCALE GENOMIC DNA]</scope>
    <source>
        <strain evidence="3 4">ARSEF 549</strain>
    </source>
</reference>
<keyword evidence="4" id="KW-1185">Reference proteome</keyword>
<dbReference type="InterPro" id="IPR011990">
    <property type="entry name" value="TPR-like_helical_dom_sf"/>
</dbReference>
<feature type="domain" description="DUF4470" evidence="2">
    <location>
        <begin position="175"/>
        <end position="241"/>
    </location>
</feature>
<evidence type="ECO:0000313" key="3">
    <source>
        <dbReference type="EMBL" id="KID61670.1"/>
    </source>
</evidence>
<evidence type="ECO:0000259" key="2">
    <source>
        <dbReference type="Pfam" id="PF14737"/>
    </source>
</evidence>
<feature type="non-terminal residue" evidence="3">
    <location>
        <position position="1"/>
    </location>
</feature>
<dbReference type="VEuPathDB" id="FungiDB:MAN_08909"/>
<sequence>MSTQPQTATDDAAKARALGNEFYRAGKLLQAEKAYKAAASLAPHDPSPVSNLSAKGAIAHIRDAISLTVPETDNSAKNDNLYSRLVKCFLYLHDVDSAEDAVSSIGDAHLRAQLDQAVGSMKALLAEAPDESVLRRQLLDRIPRYKPCPQDIAEYFCVGHDQLEMLTEPLGMTGNTRPDISILFAGFGDGRNLFSALVTIACMDGESRLSSLRKLHFTVLDLKVAALARLLIFFNMMERVDPAVPHEVSGAKDEYLAMAYLFGCQIIPPFAEAKLQSNIRQLIKRLEGKAAPLRFVYVRDHDREPLLRVLRQWQQPWDGVSKIADVRRLIEQNLRKADMRVASVMGRVPEPGPNEEREDFRRFQTLLPPMADVKRCEPSLVELLAKYRSSGKGKKLYQYIDANWRFNNTLVDYDFANRRREHGNDISGPFDFHPLEVIESMRGPGSTDKAESCIQQLAEVFRVFNFSILMLDPGKRLVVEVIAGEMADIMDRMRYNLLDHRMSPPENSRTPDPTLFPRTFDYIHMSNIPDYIGGHLTSFLTGRPLLKEDQPSSLRFTNLLNPPEFENHEAFRSEYLLMYDMERIRQHFLLTQRPGEFTEEASPPTISPLHSFVFEQYTVWDSVPRRVMPFHKLLSKAGFEKWLYGHLLKICLPHPRPVFSDAPVYAPLNLTALMHLVVGMFEVGYPAHWLVRILSCICTGVITTSARPPERRVYTPAQVDAVRALKDICVQPWVAEFTTLVSIWRRLLPFGIDSSLSASLVSLETIYLYSIAFPPFPAVSDLRPHSILVFWNTEVGNVAERLDSLYGLLDGSGGDDSKSARNIREKGVVCVTTLRFTTASRTAEFWMRADKMEQMMAGKWRAFLWRTDEWEASTRGVDVSSGVTKGRKWTTDALLETKPEGS</sequence>
<dbReference type="SUPFAM" id="SSF48452">
    <property type="entry name" value="TPR-like"/>
    <property type="match status" value="1"/>
</dbReference>
<proteinExistence type="predicted"/>
<dbReference type="Gene3D" id="1.25.40.10">
    <property type="entry name" value="Tetratricopeptide repeat domain"/>
    <property type="match status" value="1"/>
</dbReference>
<comment type="caution">
    <text evidence="3">The sequence shown here is derived from an EMBL/GenBank/DDBJ whole genome shotgun (WGS) entry which is preliminary data.</text>
</comment>
<protein>
    <submittedName>
        <fullName evidence="3">Tetratricopeptide</fullName>
    </submittedName>
</protein>
<dbReference type="Pfam" id="PF14737">
    <property type="entry name" value="DUF4470"/>
    <property type="match status" value="1"/>
</dbReference>
<dbReference type="InterPro" id="IPR019734">
    <property type="entry name" value="TPR_rpt"/>
</dbReference>
<dbReference type="InterPro" id="IPR027974">
    <property type="entry name" value="DUF4470"/>
</dbReference>
<evidence type="ECO:0000256" key="1">
    <source>
        <dbReference type="PROSITE-ProRule" id="PRU00339"/>
    </source>
</evidence>
<dbReference type="HOGENOM" id="CLU_006713_0_0_1"/>
<feature type="repeat" description="TPR" evidence="1">
    <location>
        <begin position="12"/>
        <end position="45"/>
    </location>
</feature>
<dbReference type="OrthoDB" id="2423701at2759"/>
<dbReference type="EMBL" id="AZNF01000014">
    <property type="protein sequence ID" value="KID61670.1"/>
    <property type="molecule type" value="Genomic_DNA"/>
</dbReference>
<evidence type="ECO:0000313" key="4">
    <source>
        <dbReference type="Proteomes" id="UP000031186"/>
    </source>
</evidence>
<organism evidence="3 4">
    <name type="scientific">Metarhizium anisopliae (strain ARSEF 549)</name>
    <dbReference type="NCBI Taxonomy" id="3151832"/>
    <lineage>
        <taxon>Eukaryota</taxon>
        <taxon>Fungi</taxon>
        <taxon>Dikarya</taxon>
        <taxon>Ascomycota</taxon>
        <taxon>Pezizomycotina</taxon>
        <taxon>Sordariomycetes</taxon>
        <taxon>Hypocreomycetidae</taxon>
        <taxon>Hypocreales</taxon>
        <taxon>Clavicipitaceae</taxon>
        <taxon>Metarhizium</taxon>
    </lineage>
</organism>
<accession>A0A0B4EHR6</accession>
<dbReference type="Proteomes" id="UP000031186">
    <property type="component" value="Unassembled WGS sequence"/>
</dbReference>
<gene>
    <name evidence="3" type="ORF">MAN_08909</name>
</gene>
<name>A0A0B4EHR6_METAF</name>
<dbReference type="PROSITE" id="PS50005">
    <property type="entry name" value="TPR"/>
    <property type="match status" value="1"/>
</dbReference>
<dbReference type="AlphaFoldDB" id="A0A0B4EHR6"/>
<keyword evidence="1" id="KW-0802">TPR repeat</keyword>